<dbReference type="EMBL" id="CP009528">
    <property type="protein sequence ID" value="AKB55823.1"/>
    <property type="molecule type" value="Genomic_DNA"/>
</dbReference>
<reference evidence="6 7" key="1">
    <citation type="submission" date="2014-07" db="EMBL/GenBank/DDBJ databases">
        <title>Methanogenic archaea and the global carbon cycle.</title>
        <authorList>
            <person name="Henriksen J.R."/>
            <person name="Luke J."/>
            <person name="Reinhart S."/>
            <person name="Benedict M.N."/>
            <person name="Youngblut N.D."/>
            <person name="Metcalf M.E."/>
            <person name="Whitaker R.J."/>
            <person name="Metcalf W.W."/>
        </authorList>
    </citation>
    <scope>NUCLEOTIDE SEQUENCE [LARGE SCALE GENOMIC DNA]</scope>
    <source>
        <strain evidence="6 7">MS</strain>
    </source>
</reference>
<feature type="domain" description="4Fe-4S ferredoxin-type" evidence="5">
    <location>
        <begin position="31"/>
        <end position="58"/>
    </location>
</feature>
<keyword evidence="2" id="KW-0479">Metal-binding</keyword>
<evidence type="ECO:0000256" key="2">
    <source>
        <dbReference type="ARBA" id="ARBA00022723"/>
    </source>
</evidence>
<keyword evidence="7" id="KW-1185">Reference proteome</keyword>
<keyword evidence="1" id="KW-0004">4Fe-4S</keyword>
<dbReference type="Gene3D" id="3.30.70.20">
    <property type="match status" value="2"/>
</dbReference>
<dbReference type="PROSITE" id="PS00198">
    <property type="entry name" value="4FE4S_FER_1"/>
    <property type="match status" value="1"/>
</dbReference>
<dbReference type="GO" id="GO:0046872">
    <property type="term" value="F:metal ion binding"/>
    <property type="evidence" value="ECO:0007669"/>
    <property type="project" value="UniProtKB-KW"/>
</dbReference>
<name>A0A0E3QYA1_METBA</name>
<evidence type="ECO:0000259" key="5">
    <source>
        <dbReference type="PROSITE" id="PS51379"/>
    </source>
</evidence>
<gene>
    <name evidence="6" type="ORF">MSBRM_2825</name>
</gene>
<accession>A0A0E3QYA1</accession>
<dbReference type="InterPro" id="IPR050572">
    <property type="entry name" value="Fe-S_Ferredoxin"/>
</dbReference>
<dbReference type="Pfam" id="PF13187">
    <property type="entry name" value="Fer4_9"/>
    <property type="match status" value="1"/>
</dbReference>
<dbReference type="PATRIC" id="fig|1434108.4.peg.3597"/>
<dbReference type="HOGENOM" id="CLU_139698_5_6_2"/>
<evidence type="ECO:0000256" key="3">
    <source>
        <dbReference type="ARBA" id="ARBA00023004"/>
    </source>
</evidence>
<dbReference type="GO" id="GO:0051539">
    <property type="term" value="F:4 iron, 4 sulfur cluster binding"/>
    <property type="evidence" value="ECO:0007669"/>
    <property type="project" value="UniProtKB-KW"/>
</dbReference>
<dbReference type="InterPro" id="IPR017900">
    <property type="entry name" value="4Fe4S_Fe_S_CS"/>
</dbReference>
<dbReference type="PROSITE" id="PS51379">
    <property type="entry name" value="4FE4S_FER_2"/>
    <property type="match status" value="2"/>
</dbReference>
<organism evidence="6 7">
    <name type="scientific">Methanosarcina barkeri MS</name>
    <dbReference type="NCBI Taxonomy" id="1434108"/>
    <lineage>
        <taxon>Archaea</taxon>
        <taxon>Methanobacteriati</taxon>
        <taxon>Methanobacteriota</taxon>
        <taxon>Stenosarchaea group</taxon>
        <taxon>Methanomicrobia</taxon>
        <taxon>Methanosarcinales</taxon>
        <taxon>Methanosarcinaceae</taxon>
        <taxon>Methanosarcina</taxon>
    </lineage>
</organism>
<keyword evidence="3" id="KW-0408">Iron</keyword>
<dbReference type="KEGG" id="mby:MSBRM_2825"/>
<dbReference type="InterPro" id="IPR017896">
    <property type="entry name" value="4Fe4S_Fe-S-bd"/>
</dbReference>
<dbReference type="PANTHER" id="PTHR43687:SF1">
    <property type="entry name" value="FERREDOXIN III"/>
    <property type="match status" value="1"/>
</dbReference>
<evidence type="ECO:0000313" key="7">
    <source>
        <dbReference type="Proteomes" id="UP000033033"/>
    </source>
</evidence>
<dbReference type="Proteomes" id="UP000033033">
    <property type="component" value="Chromosome"/>
</dbReference>
<evidence type="ECO:0000256" key="1">
    <source>
        <dbReference type="ARBA" id="ARBA00022485"/>
    </source>
</evidence>
<dbReference type="RefSeq" id="WP_048121528.1">
    <property type="nucleotide sequence ID" value="NZ_CP009528.1"/>
</dbReference>
<keyword evidence="4" id="KW-0411">Iron-sulfur</keyword>
<feature type="domain" description="4Fe-4S ferredoxin-type" evidence="5">
    <location>
        <begin position="1"/>
        <end position="30"/>
    </location>
</feature>
<dbReference type="PANTHER" id="PTHR43687">
    <property type="entry name" value="ADENYLYLSULFATE REDUCTASE, BETA SUBUNIT"/>
    <property type="match status" value="1"/>
</dbReference>
<evidence type="ECO:0000256" key="4">
    <source>
        <dbReference type="ARBA" id="ARBA00023014"/>
    </source>
</evidence>
<evidence type="ECO:0000313" key="6">
    <source>
        <dbReference type="EMBL" id="AKB55823.1"/>
    </source>
</evidence>
<dbReference type="GeneID" id="24846137"/>
<dbReference type="AlphaFoldDB" id="A0A0E3QYA1"/>
<sequence length="58" mass="5882">MVAKVNADICTGCGTCVDECPAGAISLNDDDIAVVDESECLDCGACEDACPNNAITIE</sequence>
<dbReference type="SUPFAM" id="SSF54862">
    <property type="entry name" value="4Fe-4S ferredoxins"/>
    <property type="match status" value="1"/>
</dbReference>
<dbReference type="GO" id="GO:0016491">
    <property type="term" value="F:oxidoreductase activity"/>
    <property type="evidence" value="ECO:0007669"/>
    <property type="project" value="UniProtKB-ARBA"/>
</dbReference>
<protein>
    <submittedName>
        <fullName evidence="6">Ferredoxin</fullName>
    </submittedName>
</protein>
<proteinExistence type="predicted"/>